<proteinExistence type="predicted"/>
<evidence type="ECO:0000313" key="1">
    <source>
        <dbReference type="EMBL" id="MBX59039.1"/>
    </source>
</evidence>
<organism evidence="1">
    <name type="scientific">Rhizophora mucronata</name>
    <name type="common">Asiatic mangrove</name>
    <dbReference type="NCBI Taxonomy" id="61149"/>
    <lineage>
        <taxon>Eukaryota</taxon>
        <taxon>Viridiplantae</taxon>
        <taxon>Streptophyta</taxon>
        <taxon>Embryophyta</taxon>
        <taxon>Tracheophyta</taxon>
        <taxon>Spermatophyta</taxon>
        <taxon>Magnoliopsida</taxon>
        <taxon>eudicotyledons</taxon>
        <taxon>Gunneridae</taxon>
        <taxon>Pentapetalae</taxon>
        <taxon>rosids</taxon>
        <taxon>fabids</taxon>
        <taxon>Malpighiales</taxon>
        <taxon>Rhizophoraceae</taxon>
        <taxon>Rhizophora</taxon>
    </lineage>
</organism>
<protein>
    <submittedName>
        <fullName evidence="1">Uncharacterized protein</fullName>
    </submittedName>
</protein>
<dbReference type="AlphaFoldDB" id="A0A2P2PWL6"/>
<accession>A0A2P2PWL6</accession>
<name>A0A2P2PWL6_RHIMU</name>
<dbReference type="EMBL" id="GGEC01078555">
    <property type="protein sequence ID" value="MBX59039.1"/>
    <property type="molecule type" value="Transcribed_RNA"/>
</dbReference>
<reference evidence="1" key="1">
    <citation type="submission" date="2018-02" db="EMBL/GenBank/DDBJ databases">
        <title>Rhizophora mucronata_Transcriptome.</title>
        <authorList>
            <person name="Meera S.P."/>
            <person name="Sreeshan A."/>
            <person name="Augustine A."/>
        </authorList>
    </citation>
    <scope>NUCLEOTIDE SEQUENCE</scope>
    <source>
        <tissue evidence="1">Leaf</tissue>
    </source>
</reference>
<sequence length="34" mass="4146">MVTYLDLVYKWKTLFRDYHGFGLSQKVCSANKWF</sequence>